<feature type="active site" description="Proton acceptor" evidence="1">
    <location>
        <position position="160"/>
    </location>
</feature>
<dbReference type="PROSITE" id="PS51635">
    <property type="entry name" value="PNPLA"/>
    <property type="match status" value="1"/>
</dbReference>
<dbReference type="InterPro" id="IPR050301">
    <property type="entry name" value="NTE"/>
</dbReference>
<dbReference type="InterPro" id="IPR002641">
    <property type="entry name" value="PNPLA_dom"/>
</dbReference>
<sequence length="331" mass="34932">MVKPATEGLVLALGAGGARGLAHIGVLEVLAEHGLPVRAIAGCSIGAEIGALYARYGDPAVLARIALGVDWKQTLQLFLPDAAAMGGVCSGRKILAFLEEHMSGMTIEDLGLPFLAIATDLHSGEEVILRSGPAAGAVRASLSLPGLLMPYPWEGRLLIDGGVVNPVPFDVAADSFGTPVVAVAVHQGARGLSAAPIDARPASWRAQLRALLDQPWVARARLVRTWLEEQLAEPAGPRTMQWRARAVLTQAVNIAQAQVVQQRLLARRPALYLLPDVDRIGPFEFYKARAAIAAGRAVARAHLPDLYALLAASRRESPPEALPGEPKVGSV</sequence>
<dbReference type="GO" id="GO:0016787">
    <property type="term" value="F:hydrolase activity"/>
    <property type="evidence" value="ECO:0007669"/>
    <property type="project" value="UniProtKB-UniRule"/>
</dbReference>
<dbReference type="OrthoDB" id="5290098at2"/>
<comment type="caution">
    <text evidence="1">Lacks conserved residue(s) required for the propagation of feature annotation.</text>
</comment>
<dbReference type="RefSeq" id="WP_083995857.1">
    <property type="nucleotide sequence ID" value="NZ_CP080624.1"/>
</dbReference>
<evidence type="ECO:0000313" key="3">
    <source>
        <dbReference type="Proteomes" id="UP000253250"/>
    </source>
</evidence>
<dbReference type="SUPFAM" id="SSF52151">
    <property type="entry name" value="FabD/lysophospholipase-like"/>
    <property type="match status" value="1"/>
</dbReference>
<name>A0A1C2G193_9GAMM</name>
<dbReference type="InterPro" id="IPR016035">
    <property type="entry name" value="Acyl_Trfase/lysoPLipase"/>
</dbReference>
<dbReference type="EMBL" id="PSYR01000002">
    <property type="protein sequence ID" value="RCN56014.1"/>
    <property type="molecule type" value="Genomic_DNA"/>
</dbReference>
<dbReference type="Gene3D" id="3.40.1090.10">
    <property type="entry name" value="Cytosolic phospholipase A2 catalytic domain"/>
    <property type="match status" value="2"/>
</dbReference>
<keyword evidence="1" id="KW-0442">Lipid degradation</keyword>
<feature type="active site" description="Nucleophile" evidence="1">
    <location>
        <position position="44"/>
    </location>
</feature>
<keyword evidence="1" id="KW-0443">Lipid metabolism</keyword>
<dbReference type="PANTHER" id="PTHR14226:SF76">
    <property type="entry name" value="NTE FAMILY PROTEIN RSSA"/>
    <property type="match status" value="1"/>
</dbReference>
<proteinExistence type="predicted"/>
<dbReference type="AlphaFoldDB" id="A0A1C2G193"/>
<organism evidence="2 3">
    <name type="scientific">Acidiferrobacter thiooxydans</name>
    <dbReference type="NCBI Taxonomy" id="163359"/>
    <lineage>
        <taxon>Bacteria</taxon>
        <taxon>Pseudomonadati</taxon>
        <taxon>Pseudomonadota</taxon>
        <taxon>Gammaproteobacteria</taxon>
        <taxon>Acidiferrobacterales</taxon>
        <taxon>Acidiferrobacteraceae</taxon>
        <taxon>Acidiferrobacter</taxon>
    </lineage>
</organism>
<evidence type="ECO:0000256" key="1">
    <source>
        <dbReference type="PROSITE-ProRule" id="PRU01161"/>
    </source>
</evidence>
<reference evidence="2 3" key="1">
    <citation type="submission" date="2018-02" db="EMBL/GenBank/DDBJ databases">
        <title>Insights into the biology of acidophilic members of the Acidiferrobacteraceae family derived from comparative genomic analyses.</title>
        <authorList>
            <person name="Issotta F."/>
            <person name="Thyssen C."/>
            <person name="Mena C."/>
            <person name="Moya A."/>
            <person name="Bellenberg S."/>
            <person name="Sproer C."/>
            <person name="Covarrubias P.C."/>
            <person name="Sand W."/>
            <person name="Quatrini R."/>
            <person name="Vera M."/>
        </authorList>
    </citation>
    <scope>NUCLEOTIDE SEQUENCE [LARGE SCALE GENOMIC DNA]</scope>
    <source>
        <strain evidence="3">m-1</strain>
    </source>
</reference>
<dbReference type="PANTHER" id="PTHR14226">
    <property type="entry name" value="NEUROPATHY TARGET ESTERASE/SWISS CHEESE D.MELANOGASTER"/>
    <property type="match status" value="1"/>
</dbReference>
<feature type="short sequence motif" description="DGA/G" evidence="1">
    <location>
        <begin position="160"/>
        <end position="162"/>
    </location>
</feature>
<feature type="short sequence motif" description="GXSXG" evidence="1">
    <location>
        <begin position="42"/>
        <end position="46"/>
    </location>
</feature>
<dbReference type="STRING" id="163359.A9R16_12395"/>
<dbReference type="Pfam" id="PF01734">
    <property type="entry name" value="Patatin"/>
    <property type="match status" value="1"/>
</dbReference>
<protein>
    <submittedName>
        <fullName evidence="2">Uncharacterized protein</fullName>
    </submittedName>
</protein>
<comment type="caution">
    <text evidence="2">The sequence shown here is derived from an EMBL/GenBank/DDBJ whole genome shotgun (WGS) entry which is preliminary data.</text>
</comment>
<keyword evidence="1" id="KW-0378">Hydrolase</keyword>
<dbReference type="GO" id="GO:0016042">
    <property type="term" value="P:lipid catabolic process"/>
    <property type="evidence" value="ECO:0007669"/>
    <property type="project" value="UniProtKB-UniRule"/>
</dbReference>
<accession>A0A1C2G193</accession>
<dbReference type="Proteomes" id="UP000253250">
    <property type="component" value="Unassembled WGS sequence"/>
</dbReference>
<evidence type="ECO:0000313" key="2">
    <source>
        <dbReference type="EMBL" id="RCN56014.1"/>
    </source>
</evidence>
<gene>
    <name evidence="2" type="ORF">C4900_08990</name>
</gene>
<keyword evidence="3" id="KW-1185">Reference proteome</keyword>